<gene>
    <name evidence="1" type="ORF">HMPREF9098_1757</name>
</gene>
<sequence>MKSSLQKENGHCTLKTGFLETAGMRKQPALPLAESAGCFYSRAVIFSVPRAVFR</sequence>
<organism evidence="1 2">
    <name type="scientific">Kingella denitrificans ATCC 33394</name>
    <dbReference type="NCBI Taxonomy" id="888741"/>
    <lineage>
        <taxon>Bacteria</taxon>
        <taxon>Pseudomonadati</taxon>
        <taxon>Pseudomonadota</taxon>
        <taxon>Betaproteobacteria</taxon>
        <taxon>Neisseriales</taxon>
        <taxon>Neisseriaceae</taxon>
        <taxon>Kingella</taxon>
    </lineage>
</organism>
<dbReference type="HOGENOM" id="CLU_3044274_0_0_4"/>
<protein>
    <submittedName>
        <fullName evidence="1">Uncharacterized protein</fullName>
    </submittedName>
</protein>
<dbReference type="EMBL" id="AEWV01000031">
    <property type="protein sequence ID" value="EGC16814.1"/>
    <property type="molecule type" value="Genomic_DNA"/>
</dbReference>
<reference evidence="1 2" key="1">
    <citation type="submission" date="2011-01" db="EMBL/GenBank/DDBJ databases">
        <authorList>
            <person name="Muzny D."/>
            <person name="Qin X."/>
            <person name="Deng J."/>
            <person name="Jiang H."/>
            <person name="Liu Y."/>
            <person name="Qu J."/>
            <person name="Song X.-Z."/>
            <person name="Zhang L."/>
            <person name="Thornton R."/>
            <person name="Coyle M."/>
            <person name="Francisco L."/>
            <person name="Jackson L."/>
            <person name="Javaid M."/>
            <person name="Korchina V."/>
            <person name="Kovar C."/>
            <person name="Mata R."/>
            <person name="Mathew T."/>
            <person name="Ngo R."/>
            <person name="Nguyen L."/>
            <person name="Nguyen N."/>
            <person name="Okwuonu G."/>
            <person name="Ongeri F."/>
            <person name="Pham C."/>
            <person name="Simmons D."/>
            <person name="Wilczek-Boney K."/>
            <person name="Hale W."/>
            <person name="Jakkamsetti A."/>
            <person name="Pham P."/>
            <person name="Ruth R."/>
            <person name="San Lucas F."/>
            <person name="Warren J."/>
            <person name="Zhang J."/>
            <person name="Zhao Z."/>
            <person name="Zhou C."/>
            <person name="Zhu D."/>
            <person name="Lee S."/>
            <person name="Bess C."/>
            <person name="Blankenburg K."/>
            <person name="Forbes L."/>
            <person name="Fu Q."/>
            <person name="Gubbala S."/>
            <person name="Hirani K."/>
            <person name="Jayaseelan J.C."/>
            <person name="Lara F."/>
            <person name="Munidasa M."/>
            <person name="Palculict T."/>
            <person name="Patil S."/>
            <person name="Pu L.-L."/>
            <person name="Saada N."/>
            <person name="Tang L."/>
            <person name="Weissenberger G."/>
            <person name="Zhu Y."/>
            <person name="Hemphill L."/>
            <person name="Shang Y."/>
            <person name="Youmans B."/>
            <person name="Ayvaz T."/>
            <person name="Ross M."/>
            <person name="Santibanez J."/>
            <person name="Aqrawi P."/>
            <person name="Gross S."/>
            <person name="Joshi V."/>
            <person name="Fowler G."/>
            <person name="Nazareth L."/>
            <person name="Reid J."/>
            <person name="Worley K."/>
            <person name="Petrosino J."/>
            <person name="Highlander S."/>
            <person name="Gibbs R."/>
        </authorList>
    </citation>
    <scope>NUCLEOTIDE SEQUENCE [LARGE SCALE GENOMIC DNA]</scope>
    <source>
        <strain evidence="1 2">ATCC 33394</strain>
    </source>
</reference>
<proteinExistence type="predicted"/>
<dbReference type="AlphaFoldDB" id="F0F0X2"/>
<evidence type="ECO:0000313" key="1">
    <source>
        <dbReference type="EMBL" id="EGC16814.1"/>
    </source>
</evidence>
<accession>F0F0X2</accession>
<comment type="caution">
    <text evidence="1">The sequence shown here is derived from an EMBL/GenBank/DDBJ whole genome shotgun (WGS) entry which is preliminary data.</text>
</comment>
<dbReference type="Proteomes" id="UP000004088">
    <property type="component" value="Unassembled WGS sequence"/>
</dbReference>
<evidence type="ECO:0000313" key="2">
    <source>
        <dbReference type="Proteomes" id="UP000004088"/>
    </source>
</evidence>
<name>F0F0X2_9NEIS</name>
<keyword evidence="2" id="KW-1185">Reference proteome</keyword>